<dbReference type="GO" id="GO:0008967">
    <property type="term" value="F:phosphoglycolate phosphatase activity"/>
    <property type="evidence" value="ECO:0007669"/>
    <property type="project" value="UniProtKB-EC"/>
</dbReference>
<accession>A0A285T6A7</accession>
<dbReference type="InterPro" id="IPR050155">
    <property type="entry name" value="HAD-like_hydrolase_sf"/>
</dbReference>
<dbReference type="Gene3D" id="1.10.150.240">
    <property type="entry name" value="Putative phosphatase, domain 2"/>
    <property type="match status" value="1"/>
</dbReference>
<keyword evidence="5" id="KW-0378">Hydrolase</keyword>
<dbReference type="InterPro" id="IPR036412">
    <property type="entry name" value="HAD-like_sf"/>
</dbReference>
<dbReference type="InterPro" id="IPR006439">
    <property type="entry name" value="HAD-SF_hydro_IA"/>
</dbReference>
<reference evidence="6" key="1">
    <citation type="submission" date="2017-08" db="EMBL/GenBank/DDBJ databases">
        <authorList>
            <person name="Varghese N."/>
            <person name="Submissions S."/>
        </authorList>
    </citation>
    <scope>NUCLEOTIDE SEQUENCE [LARGE SCALE GENOMIC DNA]</scope>
    <source>
        <strain evidence="6">JA276</strain>
    </source>
</reference>
<dbReference type="EC" id="3.1.3.18" evidence="4"/>
<dbReference type="PRINTS" id="PR00413">
    <property type="entry name" value="HADHALOGNASE"/>
</dbReference>
<dbReference type="PANTHER" id="PTHR43434">
    <property type="entry name" value="PHOSPHOGLYCOLATE PHOSPHATASE"/>
    <property type="match status" value="1"/>
</dbReference>
<dbReference type="PANTHER" id="PTHR43434:SF1">
    <property type="entry name" value="PHOSPHOGLYCOLATE PHOSPHATASE"/>
    <property type="match status" value="1"/>
</dbReference>
<evidence type="ECO:0000256" key="2">
    <source>
        <dbReference type="ARBA" id="ARBA00004818"/>
    </source>
</evidence>
<dbReference type="Proteomes" id="UP000219111">
    <property type="component" value="Unassembled WGS sequence"/>
</dbReference>
<dbReference type="SFLD" id="SFLDS00003">
    <property type="entry name" value="Haloacid_Dehalogenase"/>
    <property type="match status" value="1"/>
</dbReference>
<evidence type="ECO:0000256" key="4">
    <source>
        <dbReference type="ARBA" id="ARBA00013078"/>
    </source>
</evidence>
<dbReference type="SUPFAM" id="SSF56784">
    <property type="entry name" value="HAD-like"/>
    <property type="match status" value="1"/>
</dbReference>
<comment type="similarity">
    <text evidence="3">Belongs to the HAD-like hydrolase superfamily. CbbY/CbbZ/Gph/YieH family.</text>
</comment>
<protein>
    <recommendedName>
        <fullName evidence="4">phosphoglycolate phosphatase</fullName>
        <ecNumber evidence="4">3.1.3.18</ecNumber>
    </recommendedName>
</protein>
<name>A0A285T6A7_9RHOB</name>
<dbReference type="CDD" id="cd07505">
    <property type="entry name" value="HAD_BPGM-like"/>
    <property type="match status" value="1"/>
</dbReference>
<sequence>MTLCAVAWDIDGTLVDSEPLHHRALVAVCARYGLKIAPDDTSFVGVHIGEVWRRIHSRFPDAVEERQWHREIRAYYAAHSASLAPMPGAVETVRALAAAGIAQICVSNSDRAVVDVNLESLGITPLLHGSISLDDVPAGKPDPAPYRMATAALGLPPQRVLAVEDSLTGLRSARAAGLKAALFCATVAPPADAPRADVILSRLTEIPALLGFGSRMEVLSLPGSST</sequence>
<gene>
    <name evidence="5" type="ORF">SAMN05877831_1139</name>
</gene>
<organism evidence="5 6">
    <name type="scientific">Rhodobacter maris</name>
    <dbReference type="NCBI Taxonomy" id="446682"/>
    <lineage>
        <taxon>Bacteria</taxon>
        <taxon>Pseudomonadati</taxon>
        <taxon>Pseudomonadota</taxon>
        <taxon>Alphaproteobacteria</taxon>
        <taxon>Rhodobacterales</taxon>
        <taxon>Rhodobacter group</taxon>
        <taxon>Rhodobacter</taxon>
    </lineage>
</organism>
<dbReference type="SFLD" id="SFLDG01129">
    <property type="entry name" value="C1.5:_HAD__Beta-PGM__Phosphata"/>
    <property type="match status" value="1"/>
</dbReference>
<evidence type="ECO:0000313" key="6">
    <source>
        <dbReference type="Proteomes" id="UP000219111"/>
    </source>
</evidence>
<dbReference type="GO" id="GO:0005829">
    <property type="term" value="C:cytosol"/>
    <property type="evidence" value="ECO:0007669"/>
    <property type="project" value="TreeGrafter"/>
</dbReference>
<evidence type="ECO:0000256" key="1">
    <source>
        <dbReference type="ARBA" id="ARBA00000830"/>
    </source>
</evidence>
<dbReference type="Pfam" id="PF00702">
    <property type="entry name" value="Hydrolase"/>
    <property type="match status" value="1"/>
</dbReference>
<keyword evidence="6" id="KW-1185">Reference proteome</keyword>
<dbReference type="InterPro" id="IPR023198">
    <property type="entry name" value="PGP-like_dom2"/>
</dbReference>
<dbReference type="NCBIfam" id="TIGR01509">
    <property type="entry name" value="HAD-SF-IA-v3"/>
    <property type="match status" value="1"/>
</dbReference>
<dbReference type="RefSeq" id="WP_097070888.1">
    <property type="nucleotide sequence ID" value="NZ_OBMT01000013.1"/>
</dbReference>
<comment type="catalytic activity">
    <reaction evidence="1">
        <text>2-phosphoglycolate + H2O = glycolate + phosphate</text>
        <dbReference type="Rhea" id="RHEA:14369"/>
        <dbReference type="ChEBI" id="CHEBI:15377"/>
        <dbReference type="ChEBI" id="CHEBI:29805"/>
        <dbReference type="ChEBI" id="CHEBI:43474"/>
        <dbReference type="ChEBI" id="CHEBI:58033"/>
        <dbReference type="EC" id="3.1.3.18"/>
    </reaction>
</comment>
<dbReference type="OrthoDB" id="9782449at2"/>
<dbReference type="SFLD" id="SFLDG01135">
    <property type="entry name" value="C1.5.6:_HAD__Beta-PGM__Phospha"/>
    <property type="match status" value="1"/>
</dbReference>
<dbReference type="InterPro" id="IPR023214">
    <property type="entry name" value="HAD_sf"/>
</dbReference>
<proteinExistence type="inferred from homology"/>
<dbReference type="EMBL" id="OBMT01000013">
    <property type="protein sequence ID" value="SOC15026.1"/>
    <property type="molecule type" value="Genomic_DNA"/>
</dbReference>
<dbReference type="Gene3D" id="3.40.50.1000">
    <property type="entry name" value="HAD superfamily/HAD-like"/>
    <property type="match status" value="1"/>
</dbReference>
<dbReference type="AlphaFoldDB" id="A0A285T6A7"/>
<evidence type="ECO:0000313" key="5">
    <source>
        <dbReference type="EMBL" id="SOC15026.1"/>
    </source>
</evidence>
<comment type="pathway">
    <text evidence="2">Organic acid metabolism; glycolate biosynthesis; glycolate from 2-phosphoglycolate: step 1/1.</text>
</comment>
<dbReference type="GO" id="GO:0006281">
    <property type="term" value="P:DNA repair"/>
    <property type="evidence" value="ECO:0007669"/>
    <property type="project" value="TreeGrafter"/>
</dbReference>
<evidence type="ECO:0000256" key="3">
    <source>
        <dbReference type="ARBA" id="ARBA00006171"/>
    </source>
</evidence>